<dbReference type="Proteomes" id="UP001597369">
    <property type="component" value="Unassembled WGS sequence"/>
</dbReference>
<keyword evidence="1" id="KW-0472">Membrane</keyword>
<reference evidence="3" key="1">
    <citation type="journal article" date="2019" name="Int. J. Syst. Evol. Microbiol.">
        <title>The Global Catalogue of Microorganisms (GCM) 10K type strain sequencing project: providing services to taxonomists for standard genome sequencing and annotation.</title>
        <authorList>
            <consortium name="The Broad Institute Genomics Platform"/>
            <consortium name="The Broad Institute Genome Sequencing Center for Infectious Disease"/>
            <person name="Wu L."/>
            <person name="Ma J."/>
        </authorList>
    </citation>
    <scope>NUCLEOTIDE SEQUENCE [LARGE SCALE GENOMIC DNA]</scope>
    <source>
        <strain evidence="3">JCM 16545</strain>
    </source>
</reference>
<evidence type="ECO:0000256" key="1">
    <source>
        <dbReference type="SAM" id="Phobius"/>
    </source>
</evidence>
<evidence type="ECO:0008006" key="4">
    <source>
        <dbReference type="Google" id="ProtNLM"/>
    </source>
</evidence>
<accession>A0ABW4WUK9</accession>
<keyword evidence="3" id="KW-1185">Reference proteome</keyword>
<feature type="transmembrane region" description="Helical" evidence="1">
    <location>
        <begin position="51"/>
        <end position="71"/>
    </location>
</feature>
<dbReference type="RefSeq" id="WP_229962274.1">
    <property type="nucleotide sequence ID" value="NZ_JAJJWI010000020.1"/>
</dbReference>
<proteinExistence type="predicted"/>
<keyword evidence="1" id="KW-1133">Transmembrane helix</keyword>
<feature type="transmembrane region" description="Helical" evidence="1">
    <location>
        <begin position="21"/>
        <end position="39"/>
    </location>
</feature>
<evidence type="ECO:0000313" key="2">
    <source>
        <dbReference type="EMBL" id="MFD2065851.1"/>
    </source>
</evidence>
<comment type="caution">
    <text evidence="2">The sequence shown here is derived from an EMBL/GenBank/DDBJ whole genome shotgun (WGS) entry which is preliminary data.</text>
</comment>
<evidence type="ECO:0000313" key="3">
    <source>
        <dbReference type="Proteomes" id="UP001597369"/>
    </source>
</evidence>
<name>A0ABW4WUK9_9BACT</name>
<keyword evidence="1" id="KW-0812">Transmembrane</keyword>
<gene>
    <name evidence="2" type="ORF">ACFSKU_03075</name>
</gene>
<sequence>MQETSFQLSPGAYAVKAKTECLFMLFALCSVAVHINLLYRLLALNDYKSTFLIVYSLNLIPLAYFLVTIWLDKKPKCRRHLTLSTTGARYRTKFMTKEHEFDWDEVDVIHLEHFRVLFVLKNEEEHDVSLERVQNNEELSLIKEQIRERALMKGIDLD</sequence>
<protein>
    <recommendedName>
        <fullName evidence="4">YcxB-like protein domain-containing protein</fullName>
    </recommendedName>
</protein>
<organism evidence="2 3">
    <name type="scientific">Pontibacter silvestris</name>
    <dbReference type="NCBI Taxonomy" id="2305183"/>
    <lineage>
        <taxon>Bacteria</taxon>
        <taxon>Pseudomonadati</taxon>
        <taxon>Bacteroidota</taxon>
        <taxon>Cytophagia</taxon>
        <taxon>Cytophagales</taxon>
        <taxon>Hymenobacteraceae</taxon>
        <taxon>Pontibacter</taxon>
    </lineage>
</organism>
<dbReference type="EMBL" id="JBHUHV010000011">
    <property type="protein sequence ID" value="MFD2065851.1"/>
    <property type="molecule type" value="Genomic_DNA"/>
</dbReference>